<dbReference type="Gene3D" id="1.10.10.10">
    <property type="entry name" value="Winged helix-like DNA-binding domain superfamily/Winged helix DNA-binding domain"/>
    <property type="match status" value="1"/>
</dbReference>
<gene>
    <name evidence="8" type="ORF">FGL98_24540</name>
</gene>
<evidence type="ECO:0000313" key="9">
    <source>
        <dbReference type="Proteomes" id="UP000320244"/>
    </source>
</evidence>
<dbReference type="AlphaFoldDB" id="A0A563DPI9"/>
<accession>A0A563DPI9</accession>
<dbReference type="Pfam" id="PF08281">
    <property type="entry name" value="Sigma70_r4_2"/>
    <property type="match status" value="1"/>
</dbReference>
<dbReference type="InterPro" id="IPR036388">
    <property type="entry name" value="WH-like_DNA-bd_sf"/>
</dbReference>
<comment type="caution">
    <text evidence="8">The sequence shown here is derived from an EMBL/GenBank/DDBJ whole genome shotgun (WGS) entry which is preliminary data.</text>
</comment>
<dbReference type="InterPro" id="IPR013325">
    <property type="entry name" value="RNA_pol_sigma_r2"/>
</dbReference>
<feature type="domain" description="RNA polymerase sigma-70 region 2" evidence="6">
    <location>
        <begin position="45"/>
        <end position="110"/>
    </location>
</feature>
<dbReference type="GO" id="GO:0006352">
    <property type="term" value="P:DNA-templated transcription initiation"/>
    <property type="evidence" value="ECO:0007669"/>
    <property type="project" value="InterPro"/>
</dbReference>
<protein>
    <submittedName>
        <fullName evidence="8">Sigma-70 family RNA polymerase sigma factor</fullName>
    </submittedName>
</protein>
<dbReference type="PANTHER" id="PTHR43133">
    <property type="entry name" value="RNA POLYMERASE ECF-TYPE SIGMA FACTO"/>
    <property type="match status" value="1"/>
</dbReference>
<evidence type="ECO:0000256" key="3">
    <source>
        <dbReference type="ARBA" id="ARBA00023082"/>
    </source>
</evidence>
<dbReference type="Proteomes" id="UP000320244">
    <property type="component" value="Unassembled WGS sequence"/>
</dbReference>
<organism evidence="8 9">
    <name type="scientific">Leekyejoonella antrihumi</name>
    <dbReference type="NCBI Taxonomy" id="1660198"/>
    <lineage>
        <taxon>Bacteria</taxon>
        <taxon>Bacillati</taxon>
        <taxon>Actinomycetota</taxon>
        <taxon>Actinomycetes</taxon>
        <taxon>Micrococcales</taxon>
        <taxon>Dermacoccaceae</taxon>
        <taxon>Leekyejoonella</taxon>
    </lineage>
</organism>
<evidence type="ECO:0000313" key="8">
    <source>
        <dbReference type="EMBL" id="TWP32198.1"/>
    </source>
</evidence>
<dbReference type="PANTHER" id="PTHR43133:SF50">
    <property type="entry name" value="ECF RNA POLYMERASE SIGMA FACTOR SIGM"/>
    <property type="match status" value="1"/>
</dbReference>
<evidence type="ECO:0000259" key="7">
    <source>
        <dbReference type="Pfam" id="PF08281"/>
    </source>
</evidence>
<dbReference type="EMBL" id="VCQV01000086">
    <property type="protein sequence ID" value="TWP32198.1"/>
    <property type="molecule type" value="Genomic_DNA"/>
</dbReference>
<sequence>MSPVGLVSVGVEPPRPVGHLESVKALTGSGRELGSDQAQAAFERLYRDSYGGLMAIAMATVRERTLAEDMVHDAYAQLWRHWASVTYPLAWVRRAVVTNCLDTLRTQRRRDAILRRQPRPTESVTDSSDSAFLDLLVGLNDRQRVALTLKYVEDLSEADIAAALGCRPGTVKSTLHRAIAALRTNLEGERS</sequence>
<reference evidence="8 9" key="1">
    <citation type="submission" date="2019-05" db="EMBL/GenBank/DDBJ databases">
        <authorList>
            <person name="Lee S.D."/>
        </authorList>
    </citation>
    <scope>NUCLEOTIDE SEQUENCE [LARGE SCALE GENOMIC DNA]</scope>
    <source>
        <strain evidence="8 9">C5-26</strain>
    </source>
</reference>
<proteinExistence type="inferred from homology"/>
<keyword evidence="2" id="KW-0805">Transcription regulation</keyword>
<evidence type="ECO:0000256" key="4">
    <source>
        <dbReference type="ARBA" id="ARBA00023125"/>
    </source>
</evidence>
<dbReference type="SUPFAM" id="SSF88946">
    <property type="entry name" value="Sigma2 domain of RNA polymerase sigma factors"/>
    <property type="match status" value="1"/>
</dbReference>
<keyword evidence="4" id="KW-0238">DNA-binding</keyword>
<feature type="domain" description="RNA polymerase sigma factor 70 region 4 type 2" evidence="7">
    <location>
        <begin position="131"/>
        <end position="182"/>
    </location>
</feature>
<comment type="similarity">
    <text evidence="1">Belongs to the sigma-70 factor family. ECF subfamily.</text>
</comment>
<dbReference type="GO" id="GO:0016987">
    <property type="term" value="F:sigma factor activity"/>
    <property type="evidence" value="ECO:0007669"/>
    <property type="project" value="UniProtKB-KW"/>
</dbReference>
<keyword evidence="3" id="KW-0731">Sigma factor</keyword>
<dbReference type="InterPro" id="IPR014284">
    <property type="entry name" value="RNA_pol_sigma-70_dom"/>
</dbReference>
<dbReference type="Gene3D" id="1.10.1740.10">
    <property type="match status" value="1"/>
</dbReference>
<dbReference type="CDD" id="cd06171">
    <property type="entry name" value="Sigma70_r4"/>
    <property type="match status" value="1"/>
</dbReference>
<name>A0A563DPI9_9MICO</name>
<evidence type="ECO:0000256" key="1">
    <source>
        <dbReference type="ARBA" id="ARBA00010641"/>
    </source>
</evidence>
<dbReference type="Pfam" id="PF04542">
    <property type="entry name" value="Sigma70_r2"/>
    <property type="match status" value="1"/>
</dbReference>
<keyword evidence="9" id="KW-1185">Reference proteome</keyword>
<dbReference type="NCBIfam" id="TIGR02937">
    <property type="entry name" value="sigma70-ECF"/>
    <property type="match status" value="1"/>
</dbReference>
<dbReference type="InterPro" id="IPR013324">
    <property type="entry name" value="RNA_pol_sigma_r3/r4-like"/>
</dbReference>
<dbReference type="InterPro" id="IPR039425">
    <property type="entry name" value="RNA_pol_sigma-70-like"/>
</dbReference>
<dbReference type="GO" id="GO:0003677">
    <property type="term" value="F:DNA binding"/>
    <property type="evidence" value="ECO:0007669"/>
    <property type="project" value="UniProtKB-KW"/>
</dbReference>
<dbReference type="SUPFAM" id="SSF88659">
    <property type="entry name" value="Sigma3 and sigma4 domains of RNA polymerase sigma factors"/>
    <property type="match status" value="1"/>
</dbReference>
<dbReference type="OrthoDB" id="4864396at2"/>
<evidence type="ECO:0000259" key="6">
    <source>
        <dbReference type="Pfam" id="PF04542"/>
    </source>
</evidence>
<reference evidence="8 9" key="2">
    <citation type="submission" date="2019-08" db="EMBL/GenBank/DDBJ databases">
        <title>Jejuicoccus antrihumi gen. nov., sp. nov., a new member of the family Dermacoccaceae isolated from a cave.</title>
        <authorList>
            <person name="Schumann P."/>
            <person name="Kim I.S."/>
        </authorList>
    </citation>
    <scope>NUCLEOTIDE SEQUENCE [LARGE SCALE GENOMIC DNA]</scope>
    <source>
        <strain evidence="8 9">C5-26</strain>
    </source>
</reference>
<keyword evidence="5" id="KW-0804">Transcription</keyword>
<dbReference type="InterPro" id="IPR013249">
    <property type="entry name" value="RNA_pol_sigma70_r4_t2"/>
</dbReference>
<dbReference type="InterPro" id="IPR007627">
    <property type="entry name" value="RNA_pol_sigma70_r2"/>
</dbReference>
<evidence type="ECO:0000256" key="5">
    <source>
        <dbReference type="ARBA" id="ARBA00023163"/>
    </source>
</evidence>
<evidence type="ECO:0000256" key="2">
    <source>
        <dbReference type="ARBA" id="ARBA00023015"/>
    </source>
</evidence>